<evidence type="ECO:0000313" key="12">
    <source>
        <dbReference type="EMBL" id="GAA4305645.1"/>
    </source>
</evidence>
<evidence type="ECO:0000313" key="13">
    <source>
        <dbReference type="Proteomes" id="UP001501207"/>
    </source>
</evidence>
<dbReference type="Gene3D" id="3.40.50.300">
    <property type="entry name" value="P-loop containing nucleotide triphosphate hydrolases"/>
    <property type="match status" value="1"/>
</dbReference>
<dbReference type="InterPro" id="IPR003395">
    <property type="entry name" value="RecF/RecN/SMC_N"/>
</dbReference>
<comment type="function">
    <text evidence="9 10">The RecF protein is involved in DNA metabolism; it is required for DNA replication and normal SOS inducibility. RecF binds preferentially to single-stranded, linear DNA. It also seems to bind ATP.</text>
</comment>
<evidence type="ECO:0000256" key="4">
    <source>
        <dbReference type="ARBA" id="ARBA00022490"/>
    </source>
</evidence>
<comment type="similarity">
    <text evidence="2 9 10">Belongs to the RecF family.</text>
</comment>
<keyword evidence="5 9" id="KW-0235">DNA replication</keyword>
<dbReference type="Proteomes" id="UP001501207">
    <property type="component" value="Unassembled WGS sequence"/>
</dbReference>
<evidence type="ECO:0000256" key="8">
    <source>
        <dbReference type="ARBA" id="ARBA00023125"/>
    </source>
</evidence>
<evidence type="ECO:0000256" key="6">
    <source>
        <dbReference type="ARBA" id="ARBA00022741"/>
    </source>
</evidence>
<name>A0ABP8FK29_9BACT</name>
<dbReference type="PANTHER" id="PTHR32182:SF0">
    <property type="entry name" value="DNA REPLICATION AND REPAIR PROTEIN RECF"/>
    <property type="match status" value="1"/>
</dbReference>
<dbReference type="InterPro" id="IPR027417">
    <property type="entry name" value="P-loop_NTPase"/>
</dbReference>
<accession>A0ABP8FK29</accession>
<evidence type="ECO:0000256" key="10">
    <source>
        <dbReference type="RuleBase" id="RU000578"/>
    </source>
</evidence>
<dbReference type="InterPro" id="IPR042174">
    <property type="entry name" value="RecF_2"/>
</dbReference>
<protein>
    <recommendedName>
        <fullName evidence="3 9">DNA replication and repair protein RecF</fullName>
    </recommendedName>
</protein>
<keyword evidence="9 10" id="KW-0227">DNA damage</keyword>
<dbReference type="Pfam" id="PF02463">
    <property type="entry name" value="SMC_N"/>
    <property type="match status" value="1"/>
</dbReference>
<keyword evidence="9 10" id="KW-0234">DNA repair</keyword>
<dbReference type="HAMAP" id="MF_00365">
    <property type="entry name" value="RecF"/>
    <property type="match status" value="1"/>
</dbReference>
<gene>
    <name evidence="9 12" type="primary">recF</name>
    <name evidence="12" type="ORF">GCM10023143_11030</name>
</gene>
<dbReference type="SUPFAM" id="SSF52540">
    <property type="entry name" value="P-loop containing nucleoside triphosphate hydrolases"/>
    <property type="match status" value="1"/>
</dbReference>
<comment type="subcellular location">
    <subcellularLocation>
        <location evidence="1 9 10">Cytoplasm</location>
    </subcellularLocation>
</comment>
<keyword evidence="8 9" id="KW-0238">DNA-binding</keyword>
<evidence type="ECO:0000259" key="11">
    <source>
        <dbReference type="SMART" id="SM00382"/>
    </source>
</evidence>
<dbReference type="InterPro" id="IPR018078">
    <property type="entry name" value="DNA-binding_RecF_CS"/>
</dbReference>
<sequence>MPDSRLIPTLPPLFLSRLSLTQFKNYGQRQYAFHRKITGITGPNGAGKTNLLDAIYYLSFTKSYFSGNDTQNIKYQTDGFRIQGVFSRQETSEEVSCVLKGGKKTVALNEAPYTRFSEHVGSFPAVMIAPDDAVIIQGGSEERRRFLDSLLCQLHPDYLRHLIDYNKILQQRNSLLRACAEKQTAPGLLLDTLDEQLAAEGQPVFHFRASFLRDFSDQVQSCYDYLSGSGETVSIGYESDLSQAGFPDLLRSNRQRDQLLLRTSAGIHRDDLRFRLNGHALKSSASQGQRKSFLFALKLAQYAALRIHKQLPPLLLLDDLFEKLDEQRMQRLISMVTGPEFGQVFITDTHAGRLEEAFKDHKDLFQQIDVAAEKQAG</sequence>
<evidence type="ECO:0000256" key="5">
    <source>
        <dbReference type="ARBA" id="ARBA00022705"/>
    </source>
</evidence>
<keyword evidence="7 9" id="KW-0067">ATP-binding</keyword>
<dbReference type="PROSITE" id="PS00617">
    <property type="entry name" value="RECF_1"/>
    <property type="match status" value="1"/>
</dbReference>
<evidence type="ECO:0000256" key="1">
    <source>
        <dbReference type="ARBA" id="ARBA00004496"/>
    </source>
</evidence>
<comment type="caution">
    <text evidence="12">The sequence shown here is derived from an EMBL/GenBank/DDBJ whole genome shotgun (WGS) entry which is preliminary data.</text>
</comment>
<dbReference type="PANTHER" id="PTHR32182">
    <property type="entry name" value="DNA REPLICATION AND REPAIR PROTEIN RECF"/>
    <property type="match status" value="1"/>
</dbReference>
<keyword evidence="9 10" id="KW-0742">SOS response</keyword>
<dbReference type="NCBIfam" id="TIGR00611">
    <property type="entry name" value="recf"/>
    <property type="match status" value="1"/>
</dbReference>
<dbReference type="PROSITE" id="PS00618">
    <property type="entry name" value="RECF_2"/>
    <property type="match status" value="1"/>
</dbReference>
<organism evidence="12 13">
    <name type="scientific">Compostibacter hankyongensis</name>
    <dbReference type="NCBI Taxonomy" id="1007089"/>
    <lineage>
        <taxon>Bacteria</taxon>
        <taxon>Pseudomonadati</taxon>
        <taxon>Bacteroidota</taxon>
        <taxon>Chitinophagia</taxon>
        <taxon>Chitinophagales</taxon>
        <taxon>Chitinophagaceae</taxon>
        <taxon>Compostibacter</taxon>
    </lineage>
</organism>
<dbReference type="SMART" id="SM00382">
    <property type="entry name" value="AAA"/>
    <property type="match status" value="1"/>
</dbReference>
<keyword evidence="13" id="KW-1185">Reference proteome</keyword>
<evidence type="ECO:0000256" key="3">
    <source>
        <dbReference type="ARBA" id="ARBA00020170"/>
    </source>
</evidence>
<dbReference type="InterPro" id="IPR001238">
    <property type="entry name" value="DNA-binding_RecF"/>
</dbReference>
<proteinExistence type="inferred from homology"/>
<dbReference type="RefSeq" id="WP_344976737.1">
    <property type="nucleotide sequence ID" value="NZ_BAABFN010000002.1"/>
</dbReference>
<evidence type="ECO:0000256" key="9">
    <source>
        <dbReference type="HAMAP-Rule" id="MF_00365"/>
    </source>
</evidence>
<evidence type="ECO:0000256" key="7">
    <source>
        <dbReference type="ARBA" id="ARBA00022840"/>
    </source>
</evidence>
<keyword evidence="6 9" id="KW-0547">Nucleotide-binding</keyword>
<evidence type="ECO:0000256" key="2">
    <source>
        <dbReference type="ARBA" id="ARBA00008016"/>
    </source>
</evidence>
<feature type="binding site" evidence="9">
    <location>
        <begin position="42"/>
        <end position="49"/>
    </location>
    <ligand>
        <name>ATP</name>
        <dbReference type="ChEBI" id="CHEBI:30616"/>
    </ligand>
</feature>
<reference evidence="13" key="1">
    <citation type="journal article" date="2019" name="Int. J. Syst. Evol. Microbiol.">
        <title>The Global Catalogue of Microorganisms (GCM) 10K type strain sequencing project: providing services to taxonomists for standard genome sequencing and annotation.</title>
        <authorList>
            <consortium name="The Broad Institute Genomics Platform"/>
            <consortium name="The Broad Institute Genome Sequencing Center for Infectious Disease"/>
            <person name="Wu L."/>
            <person name="Ma J."/>
        </authorList>
    </citation>
    <scope>NUCLEOTIDE SEQUENCE [LARGE SCALE GENOMIC DNA]</scope>
    <source>
        <strain evidence="13">JCM 17664</strain>
    </source>
</reference>
<feature type="domain" description="AAA+ ATPase" evidence="11">
    <location>
        <begin position="34"/>
        <end position="369"/>
    </location>
</feature>
<dbReference type="InterPro" id="IPR003593">
    <property type="entry name" value="AAA+_ATPase"/>
</dbReference>
<dbReference type="Gene3D" id="1.20.1050.90">
    <property type="entry name" value="RecF/RecN/SMC, N-terminal domain"/>
    <property type="match status" value="1"/>
</dbReference>
<keyword evidence="4 9" id="KW-0963">Cytoplasm</keyword>
<dbReference type="EMBL" id="BAABFN010000002">
    <property type="protein sequence ID" value="GAA4305645.1"/>
    <property type="molecule type" value="Genomic_DNA"/>
</dbReference>